<dbReference type="Proteomes" id="UP000070491">
    <property type="component" value="Unassembled WGS sequence"/>
</dbReference>
<evidence type="ECO:0000313" key="3">
    <source>
        <dbReference type="Proteomes" id="UP000070491"/>
    </source>
</evidence>
<dbReference type="AlphaFoldDB" id="A0A133VHL9"/>
<sequence>MILIQKGKIDTSVIVGMVVVFAIIGAGIFGIYYFGFVKPARAELEDSKESGLNTLNTTLANVDTSQAESAAQTYRSQIKSADSKSEVSSIVEEISSTYEVESKRAELLDAADKGTHGSFYTLDSLYDNLKNQINSKTTLSQLNNIESDVDESLNSAWEELHTEVIEGLSATEIVRIQQDSPLSEAYTTKENALSSIQEKSWEKLREFKFEKSNSFELPIMDTFERTPTLETGDKVDVYEYNYENKTMTLRVQNTEVLKVIYPKDVLSAVSWSKSKEGTSYTYSTDVWEEIKANQADSPSGSNSSWDEWAESVVTTAKNEANLGDYDLQAIYVLEITESGIAKELTQVEQFESGAKDVVLIARKS</sequence>
<comment type="caution">
    <text evidence="2">The sequence shown here is derived from an EMBL/GenBank/DDBJ whole genome shotgun (WGS) entry which is preliminary data.</text>
</comment>
<organism evidence="2 3">
    <name type="scientific">candidate division MSBL1 archaeon SCGC-AAA382F02</name>
    <dbReference type="NCBI Taxonomy" id="1698282"/>
    <lineage>
        <taxon>Archaea</taxon>
        <taxon>Methanobacteriati</taxon>
        <taxon>Methanobacteriota</taxon>
        <taxon>candidate division MSBL1</taxon>
    </lineage>
</organism>
<name>A0A133VHL9_9EURY</name>
<evidence type="ECO:0000313" key="2">
    <source>
        <dbReference type="EMBL" id="KXB05927.1"/>
    </source>
</evidence>
<dbReference type="EMBL" id="LHYG01000025">
    <property type="protein sequence ID" value="KXB05927.1"/>
    <property type="molecule type" value="Genomic_DNA"/>
</dbReference>
<keyword evidence="1" id="KW-1133">Transmembrane helix</keyword>
<proteinExistence type="predicted"/>
<feature type="transmembrane region" description="Helical" evidence="1">
    <location>
        <begin position="12"/>
        <end position="34"/>
    </location>
</feature>
<accession>A0A133VHL9</accession>
<protein>
    <submittedName>
        <fullName evidence="2">Uncharacterized protein</fullName>
    </submittedName>
</protein>
<keyword evidence="1" id="KW-0812">Transmembrane</keyword>
<keyword evidence="3" id="KW-1185">Reference proteome</keyword>
<reference evidence="2 3" key="1">
    <citation type="journal article" date="2016" name="Sci. Rep.">
        <title>Metabolic traits of an uncultured archaeal lineage -MSBL1- from brine pools of the Red Sea.</title>
        <authorList>
            <person name="Mwirichia R."/>
            <person name="Alam I."/>
            <person name="Rashid M."/>
            <person name="Vinu M."/>
            <person name="Ba-Alawi W."/>
            <person name="Anthony Kamau A."/>
            <person name="Kamanda Ngugi D."/>
            <person name="Goker M."/>
            <person name="Klenk H.P."/>
            <person name="Bajic V."/>
            <person name="Stingl U."/>
        </authorList>
    </citation>
    <scope>NUCLEOTIDE SEQUENCE [LARGE SCALE GENOMIC DNA]</scope>
    <source>
        <strain evidence="2">SCGC-AAA382F02</strain>
    </source>
</reference>
<keyword evidence="1" id="KW-0472">Membrane</keyword>
<evidence type="ECO:0000256" key="1">
    <source>
        <dbReference type="SAM" id="Phobius"/>
    </source>
</evidence>
<gene>
    <name evidence="2" type="ORF">AKJ53_01740</name>
</gene>